<comment type="subcellular location">
    <subcellularLocation>
        <location evidence="1">Membrane</location>
        <topology evidence="1">Multi-pass membrane protein</topology>
    </subcellularLocation>
</comment>
<dbReference type="GO" id="GO:0016020">
    <property type="term" value="C:membrane"/>
    <property type="evidence" value="ECO:0007669"/>
    <property type="project" value="UniProtKB-SubCell"/>
</dbReference>
<evidence type="ECO:0000256" key="3">
    <source>
        <dbReference type="SAM" id="MobiDB-lite"/>
    </source>
</evidence>
<dbReference type="EMBL" id="JBBWWQ010000016">
    <property type="protein sequence ID" value="KAK8926510.1"/>
    <property type="molecule type" value="Genomic_DNA"/>
</dbReference>
<proteinExistence type="inferred from homology"/>
<reference evidence="5 6" key="1">
    <citation type="journal article" date="2022" name="Nat. Plants">
        <title>Genomes of leafy and leafless Platanthera orchids illuminate the evolution of mycoheterotrophy.</title>
        <authorList>
            <person name="Li M.H."/>
            <person name="Liu K.W."/>
            <person name="Li Z."/>
            <person name="Lu H.C."/>
            <person name="Ye Q.L."/>
            <person name="Zhang D."/>
            <person name="Wang J.Y."/>
            <person name="Li Y.F."/>
            <person name="Zhong Z.M."/>
            <person name="Liu X."/>
            <person name="Yu X."/>
            <person name="Liu D.K."/>
            <person name="Tu X.D."/>
            <person name="Liu B."/>
            <person name="Hao Y."/>
            <person name="Liao X.Y."/>
            <person name="Jiang Y.T."/>
            <person name="Sun W.H."/>
            <person name="Chen J."/>
            <person name="Chen Y.Q."/>
            <person name="Ai Y."/>
            <person name="Zhai J.W."/>
            <person name="Wu S.S."/>
            <person name="Zhou Z."/>
            <person name="Hsiao Y.Y."/>
            <person name="Wu W.L."/>
            <person name="Chen Y.Y."/>
            <person name="Lin Y.F."/>
            <person name="Hsu J.L."/>
            <person name="Li C.Y."/>
            <person name="Wang Z.W."/>
            <person name="Zhao X."/>
            <person name="Zhong W.Y."/>
            <person name="Ma X.K."/>
            <person name="Ma L."/>
            <person name="Huang J."/>
            <person name="Chen G.Z."/>
            <person name="Huang M.Z."/>
            <person name="Huang L."/>
            <person name="Peng D.H."/>
            <person name="Luo Y.B."/>
            <person name="Zou S.Q."/>
            <person name="Chen S.P."/>
            <person name="Lan S."/>
            <person name="Tsai W.C."/>
            <person name="Van de Peer Y."/>
            <person name="Liu Z.J."/>
        </authorList>
    </citation>
    <scope>NUCLEOTIDE SEQUENCE [LARGE SCALE GENOMIC DNA]</scope>
    <source>
        <strain evidence="5">Lor287</strain>
    </source>
</reference>
<evidence type="ECO:0000256" key="1">
    <source>
        <dbReference type="ARBA" id="ARBA00004141"/>
    </source>
</evidence>
<feature type="region of interest" description="Disordered" evidence="3">
    <location>
        <begin position="1"/>
        <end position="21"/>
    </location>
</feature>
<name>A0AAP0B3W7_9ASPA</name>
<gene>
    <name evidence="5" type="ORF">KSP39_PZI018766</name>
</gene>
<dbReference type="Pfam" id="PF25237">
    <property type="entry name" value="MSL2_3"/>
    <property type="match status" value="1"/>
</dbReference>
<dbReference type="AlphaFoldDB" id="A0AAP0B3W7"/>
<accession>A0AAP0B3W7</accession>
<feature type="compositionally biased region" description="Basic and acidic residues" evidence="3">
    <location>
        <begin position="7"/>
        <end position="17"/>
    </location>
</feature>
<dbReference type="InterPro" id="IPR045042">
    <property type="entry name" value="YnaI-like"/>
</dbReference>
<dbReference type="PANTHER" id="PTHR43634">
    <property type="entry name" value="OW CONDUCTANCE MECHANOSENSITIVE CHANNEL"/>
    <property type="match status" value="1"/>
</dbReference>
<feature type="region of interest" description="Disordered" evidence="3">
    <location>
        <begin position="38"/>
        <end position="100"/>
    </location>
</feature>
<evidence type="ECO:0000256" key="2">
    <source>
        <dbReference type="ARBA" id="ARBA00008017"/>
    </source>
</evidence>
<organism evidence="5 6">
    <name type="scientific">Platanthera zijinensis</name>
    <dbReference type="NCBI Taxonomy" id="2320716"/>
    <lineage>
        <taxon>Eukaryota</taxon>
        <taxon>Viridiplantae</taxon>
        <taxon>Streptophyta</taxon>
        <taxon>Embryophyta</taxon>
        <taxon>Tracheophyta</taxon>
        <taxon>Spermatophyta</taxon>
        <taxon>Magnoliopsida</taxon>
        <taxon>Liliopsida</taxon>
        <taxon>Asparagales</taxon>
        <taxon>Orchidaceae</taxon>
        <taxon>Orchidoideae</taxon>
        <taxon>Orchideae</taxon>
        <taxon>Orchidinae</taxon>
        <taxon>Platanthera</taxon>
    </lineage>
</organism>
<dbReference type="InterPro" id="IPR057483">
    <property type="entry name" value="MSL2/3_TM_dom"/>
</dbReference>
<dbReference type="PANTHER" id="PTHR43634:SF16">
    <property type="entry name" value="MECHANOSENSITIVE ION CHANNEL PROTEIN 2, CHLOROPLASTIC"/>
    <property type="match status" value="1"/>
</dbReference>
<evidence type="ECO:0000259" key="4">
    <source>
        <dbReference type="Pfam" id="PF25237"/>
    </source>
</evidence>
<evidence type="ECO:0000313" key="5">
    <source>
        <dbReference type="EMBL" id="KAK8926510.1"/>
    </source>
</evidence>
<protein>
    <recommendedName>
        <fullName evidence="4">Mechanosensitive channel protein 2/3 transmembrane domain-containing protein</fullName>
    </recommendedName>
</protein>
<comment type="similarity">
    <text evidence="2">Belongs to the MscS (TC 1.A.23) family.</text>
</comment>
<comment type="caution">
    <text evidence="5">The sequence shown here is derived from an EMBL/GenBank/DDBJ whole genome shotgun (WGS) entry which is preliminary data.</text>
</comment>
<sequence>MVGLEGGRTRERGERSRWLGGGARAWPNFEEVEERRFLTERRRRSRREGGEGRRLVAEFHKEGRRGEGGRRPKEGSKRKIRNFKEGKRSRGGKLNGDGGGRRGRNLILELAATVVPIHELSQMGINSDHINVSISKSLPIVTSVFMLSVTATMETRLINVMQRNDNNWRKSKTHFIFISYLQPILLWIGTTLICRTLDPLVLTSEASQVVKQRLLNFAKSVSTVLAFANEQYRSYVAGHSENTTLRGDPRPPLP</sequence>
<feature type="compositionally biased region" description="Basic and acidic residues" evidence="3">
    <location>
        <begin position="47"/>
        <end position="88"/>
    </location>
</feature>
<evidence type="ECO:0000313" key="6">
    <source>
        <dbReference type="Proteomes" id="UP001418222"/>
    </source>
</evidence>
<feature type="domain" description="Mechanosensitive channel protein 2/3 transmembrane" evidence="4">
    <location>
        <begin position="173"/>
        <end position="229"/>
    </location>
</feature>
<keyword evidence="6" id="KW-1185">Reference proteome</keyword>
<dbReference type="Proteomes" id="UP001418222">
    <property type="component" value="Unassembled WGS sequence"/>
</dbReference>